<sequence>MTVFMHETPPPTTIDLLTRTLYGDNFRQEHAFWRRLITTEPFRRPGGGTPDERLALSYHRLRILNDALDSGARLAADPRALAALHEWLGPVDPALTTVAGIHYNLFLGSLLDHDPGTLRDLSDFLELRNIGTFLCTEVAHGNDAAAVETTATYDRDRDGFVLHTPHAGAQKFMPNTSPAGGPKTGVVAARLLADGTDHGVFLFLAPLTDAVAALPGVRVRRLPARMGSPVDHCLTSFDRYFVPREALLAGEQGRISADGRFTSRLANRRRRFLLSIGRVTPGKLSMSACAVGSARVTLAIAIRYAGHRLVSGARGDRRVPVYAHRSHHGPLAGAMATVFAMSLLHRRALDRWESAPAADRAEAERLVAVAKGWITWQARGVIVECRERCGAQGLLENNGMTELFTGIEGAITAEGDNLAVHAKAAAEMLFSVTVRDEEEGDGSGDLDDPRFLGRLLAAVEDIWFDRARERISAAPAGDPLGRWNAASGPALRGVEAYGYRQAGEAFEQAVAALPEGPARERLTELHRLFALRWIARNSGDLLATGRLTAGQVSALPDAEERLIATVARHAPELVRSFALPERLMSDWPIAGPGYADAYDDPEGPWHRDRRPAGTGAGAPGGSGSRTGGGSGRRTGEGSGTRTGAGAGRRTADFLRPACGSKRRRPLREKVAALGTRGVLLAYWGTTSVLSRWFEKPQVGADESVRPRA</sequence>
<feature type="domain" description="Acyl-CoA oxidase C-alpha1" evidence="8">
    <location>
        <begin position="284"/>
        <end position="425"/>
    </location>
</feature>
<organism evidence="9 10">
    <name type="scientific">Streptomyces nanshensis</name>
    <dbReference type="NCBI Taxonomy" id="518642"/>
    <lineage>
        <taxon>Bacteria</taxon>
        <taxon>Bacillati</taxon>
        <taxon>Actinomycetota</taxon>
        <taxon>Actinomycetes</taxon>
        <taxon>Kitasatosporales</taxon>
        <taxon>Streptomycetaceae</taxon>
        <taxon>Streptomyces</taxon>
    </lineage>
</organism>
<evidence type="ECO:0000256" key="4">
    <source>
        <dbReference type="ARBA" id="ARBA00022827"/>
    </source>
</evidence>
<evidence type="ECO:0000256" key="5">
    <source>
        <dbReference type="ARBA" id="ARBA00023002"/>
    </source>
</evidence>
<proteinExistence type="inferred from homology"/>
<comment type="cofactor">
    <cofactor evidence="1">
        <name>FAD</name>
        <dbReference type="ChEBI" id="CHEBI:57692"/>
    </cofactor>
</comment>
<evidence type="ECO:0000256" key="2">
    <source>
        <dbReference type="ARBA" id="ARBA00006288"/>
    </source>
</evidence>
<evidence type="ECO:0000256" key="1">
    <source>
        <dbReference type="ARBA" id="ARBA00001974"/>
    </source>
</evidence>
<name>A0A1E7LND9_9ACTN</name>
<dbReference type="GO" id="GO:0003997">
    <property type="term" value="F:acyl-CoA oxidase activity"/>
    <property type="evidence" value="ECO:0007669"/>
    <property type="project" value="InterPro"/>
</dbReference>
<dbReference type="Proteomes" id="UP000175971">
    <property type="component" value="Unassembled WGS sequence"/>
</dbReference>
<dbReference type="Pfam" id="PF22924">
    <property type="entry name" value="ACOX_C_alpha1"/>
    <property type="match status" value="1"/>
</dbReference>
<evidence type="ECO:0000256" key="6">
    <source>
        <dbReference type="SAM" id="MobiDB-lite"/>
    </source>
</evidence>
<evidence type="ECO:0000313" key="10">
    <source>
        <dbReference type="Proteomes" id="UP000175971"/>
    </source>
</evidence>
<accession>A0A1E7LND9</accession>
<dbReference type="InterPro" id="IPR012258">
    <property type="entry name" value="Acyl-CoA_oxidase"/>
</dbReference>
<dbReference type="InterPro" id="IPR055060">
    <property type="entry name" value="ACOX_C_alpha1"/>
</dbReference>
<reference evidence="9 10" key="1">
    <citation type="journal article" date="2016" name="Front. Microbiol.">
        <title>Comparative Genomics Analysis of Streptomyces Species Reveals Their Adaptation to the Marine Environment and Their Diversity at the Genomic Level.</title>
        <authorList>
            <person name="Tian X."/>
            <person name="Zhang Z."/>
            <person name="Yang T."/>
            <person name="Chen M."/>
            <person name="Li J."/>
            <person name="Chen F."/>
            <person name="Yang J."/>
            <person name="Li W."/>
            <person name="Zhang B."/>
            <person name="Zhang Z."/>
            <person name="Wu J."/>
            <person name="Zhang C."/>
            <person name="Long L."/>
            <person name="Xiao J."/>
        </authorList>
    </citation>
    <scope>NUCLEOTIDE SEQUENCE [LARGE SCALE GENOMIC DNA]</scope>
    <source>
        <strain evidence="9 10">SCSIO M10372</strain>
    </source>
</reference>
<dbReference type="Gene3D" id="2.40.110.10">
    <property type="entry name" value="Butyryl-CoA Dehydrogenase, subunit A, domain 2"/>
    <property type="match status" value="1"/>
</dbReference>
<gene>
    <name evidence="9" type="ORF">AN221_27025</name>
</gene>
<protein>
    <submittedName>
        <fullName evidence="9">Acyl-CoA oxidase</fullName>
    </submittedName>
</protein>
<dbReference type="EMBL" id="LJGZ01000097">
    <property type="protein sequence ID" value="OEV17681.1"/>
    <property type="molecule type" value="Genomic_DNA"/>
</dbReference>
<dbReference type="InterPro" id="IPR002655">
    <property type="entry name" value="Acyl-CoA_oxidase_C"/>
</dbReference>
<dbReference type="SUPFAM" id="SSF47203">
    <property type="entry name" value="Acyl-CoA dehydrogenase C-terminal domain-like"/>
    <property type="match status" value="2"/>
</dbReference>
<dbReference type="GO" id="GO:0005504">
    <property type="term" value="F:fatty acid binding"/>
    <property type="evidence" value="ECO:0007669"/>
    <property type="project" value="TreeGrafter"/>
</dbReference>
<keyword evidence="10" id="KW-1185">Reference proteome</keyword>
<dbReference type="Gene3D" id="1.20.140.10">
    <property type="entry name" value="Butyryl-CoA Dehydrogenase, subunit A, domain 3"/>
    <property type="match status" value="2"/>
</dbReference>
<evidence type="ECO:0000313" key="9">
    <source>
        <dbReference type="EMBL" id="OEV17681.1"/>
    </source>
</evidence>
<comment type="similarity">
    <text evidence="2">Belongs to the acyl-CoA oxidase family.</text>
</comment>
<feature type="domain" description="Acyl-CoA oxidase C-terminal" evidence="7">
    <location>
        <begin position="483"/>
        <end position="582"/>
    </location>
</feature>
<feature type="region of interest" description="Disordered" evidence="6">
    <location>
        <begin position="595"/>
        <end position="661"/>
    </location>
</feature>
<dbReference type="GO" id="GO:0033540">
    <property type="term" value="P:fatty acid beta-oxidation using acyl-CoA oxidase"/>
    <property type="evidence" value="ECO:0007669"/>
    <property type="project" value="TreeGrafter"/>
</dbReference>
<dbReference type="InterPro" id="IPR009100">
    <property type="entry name" value="AcylCoA_DH/oxidase_NM_dom_sf"/>
</dbReference>
<dbReference type="Pfam" id="PF01756">
    <property type="entry name" value="ACOX"/>
    <property type="match status" value="1"/>
</dbReference>
<comment type="caution">
    <text evidence="9">The sequence shown here is derived from an EMBL/GenBank/DDBJ whole genome shotgun (WGS) entry which is preliminary data.</text>
</comment>
<keyword evidence="5" id="KW-0560">Oxidoreductase</keyword>
<dbReference type="PATRIC" id="fig|518642.7.peg.6786"/>
<dbReference type="GO" id="GO:0055088">
    <property type="term" value="P:lipid homeostasis"/>
    <property type="evidence" value="ECO:0007669"/>
    <property type="project" value="TreeGrafter"/>
</dbReference>
<dbReference type="PANTHER" id="PTHR10909:SF382">
    <property type="entry name" value="ACYL-COENZYME A OXIDASE"/>
    <property type="match status" value="1"/>
</dbReference>
<evidence type="ECO:0000256" key="3">
    <source>
        <dbReference type="ARBA" id="ARBA00022630"/>
    </source>
</evidence>
<dbReference type="AlphaFoldDB" id="A0A1E7LND9"/>
<dbReference type="PIRSF" id="PIRSF000168">
    <property type="entry name" value="Acyl-CoA_oxidase"/>
    <property type="match status" value="1"/>
</dbReference>
<dbReference type="PANTHER" id="PTHR10909">
    <property type="entry name" value="ELECTRON TRANSPORT OXIDOREDUCTASE"/>
    <property type="match status" value="1"/>
</dbReference>
<dbReference type="SUPFAM" id="SSF56645">
    <property type="entry name" value="Acyl-CoA dehydrogenase NM domain-like"/>
    <property type="match status" value="1"/>
</dbReference>
<evidence type="ECO:0000259" key="7">
    <source>
        <dbReference type="Pfam" id="PF01756"/>
    </source>
</evidence>
<dbReference type="InterPro" id="IPR036250">
    <property type="entry name" value="AcylCo_DH-like_C"/>
</dbReference>
<keyword evidence="3" id="KW-0285">Flavoprotein</keyword>
<feature type="compositionally biased region" description="Gly residues" evidence="6">
    <location>
        <begin position="614"/>
        <end position="646"/>
    </location>
</feature>
<dbReference type="GO" id="GO:0071949">
    <property type="term" value="F:FAD binding"/>
    <property type="evidence" value="ECO:0007669"/>
    <property type="project" value="InterPro"/>
</dbReference>
<dbReference type="OrthoDB" id="1144545at2"/>
<dbReference type="InterPro" id="IPR046373">
    <property type="entry name" value="Acyl-CoA_Oxase/DH_mid-dom_sf"/>
</dbReference>
<evidence type="ECO:0000259" key="8">
    <source>
        <dbReference type="Pfam" id="PF22924"/>
    </source>
</evidence>
<keyword evidence="4" id="KW-0274">FAD</keyword>